<gene>
    <name evidence="1" type="ORF">AK830_g12</name>
</gene>
<dbReference type="InterPro" id="IPR011009">
    <property type="entry name" value="Kinase-like_dom_sf"/>
</dbReference>
<evidence type="ECO:0000313" key="1">
    <source>
        <dbReference type="EMBL" id="KPM46435.1"/>
    </source>
</evidence>
<sequence length="266" mass="29279">MTTDSSNLQLLQASVDQDDESDFRILVDGTVVKYITIAPGLFSQEDMCFAPSLFSLLPPLPPGDWITGRVSRHPVTGVAHFETVTNAKLPGIRNTWDASQIDYLELQMGRKLRSNVYEATCPRFSSPVIAKFARFSWEVPLLEAETTAYQWIEGSQIGPSFLGHLTEQGRVIGFVIARIENSRHATAADLSLCLGALSKLHKLGIRHGDTNKHNFLIHKGGVTLIDFDNASRTASPEELELELEDLQDKLLDSSGKGGRIVETSTA</sequence>
<evidence type="ECO:0008006" key="3">
    <source>
        <dbReference type="Google" id="ProtNLM"/>
    </source>
</evidence>
<reference evidence="1 2" key="1">
    <citation type="submission" date="2015-09" db="EMBL/GenBank/DDBJ databases">
        <title>Draft genome of a European isolate of the apple canker pathogen Neonectria ditissima.</title>
        <authorList>
            <person name="Gomez-Cortecero A."/>
            <person name="Harrison R.J."/>
            <person name="Armitage A.D."/>
        </authorList>
    </citation>
    <scope>NUCLEOTIDE SEQUENCE [LARGE SCALE GENOMIC DNA]</scope>
    <source>
        <strain evidence="1 2">R09/05</strain>
    </source>
</reference>
<organism evidence="1 2">
    <name type="scientific">Neonectria ditissima</name>
    <dbReference type="NCBI Taxonomy" id="78410"/>
    <lineage>
        <taxon>Eukaryota</taxon>
        <taxon>Fungi</taxon>
        <taxon>Dikarya</taxon>
        <taxon>Ascomycota</taxon>
        <taxon>Pezizomycotina</taxon>
        <taxon>Sordariomycetes</taxon>
        <taxon>Hypocreomycetidae</taxon>
        <taxon>Hypocreales</taxon>
        <taxon>Nectriaceae</taxon>
        <taxon>Neonectria</taxon>
    </lineage>
</organism>
<dbReference type="EMBL" id="LKCW01000001">
    <property type="protein sequence ID" value="KPM46435.1"/>
    <property type="molecule type" value="Genomic_DNA"/>
</dbReference>
<proteinExistence type="predicted"/>
<dbReference type="OrthoDB" id="5071209at2759"/>
<name>A0A0P7BQP5_9HYPO</name>
<dbReference type="Pfam" id="PF06293">
    <property type="entry name" value="Kdo"/>
    <property type="match status" value="1"/>
</dbReference>
<protein>
    <recommendedName>
        <fullName evidence="3">Alpha-galactosidase A</fullName>
    </recommendedName>
</protein>
<dbReference type="SUPFAM" id="SSF56112">
    <property type="entry name" value="Protein kinase-like (PK-like)"/>
    <property type="match status" value="1"/>
</dbReference>
<dbReference type="Gene3D" id="1.10.510.10">
    <property type="entry name" value="Transferase(Phosphotransferase) domain 1"/>
    <property type="match status" value="1"/>
</dbReference>
<dbReference type="Proteomes" id="UP000050424">
    <property type="component" value="Unassembled WGS sequence"/>
</dbReference>
<keyword evidence="2" id="KW-1185">Reference proteome</keyword>
<evidence type="ECO:0000313" key="2">
    <source>
        <dbReference type="Proteomes" id="UP000050424"/>
    </source>
</evidence>
<comment type="caution">
    <text evidence="1">The sequence shown here is derived from an EMBL/GenBank/DDBJ whole genome shotgun (WGS) entry which is preliminary data.</text>
</comment>
<dbReference type="AlphaFoldDB" id="A0A0P7BQP5"/>
<accession>A0A0P7BQP5</accession>
<dbReference type="STRING" id="78410.A0A0P7BQP5"/>